<dbReference type="AlphaFoldDB" id="A0AAV2A1A2"/>
<comment type="caution">
    <text evidence="8">The sequence shown here is derived from an EMBL/GenBank/DDBJ whole genome shotgun (WGS) entry which is preliminary data.</text>
</comment>
<dbReference type="InterPro" id="IPR036116">
    <property type="entry name" value="FN3_sf"/>
</dbReference>
<evidence type="ECO:0000313" key="8">
    <source>
        <dbReference type="EMBL" id="CAL1276604.1"/>
    </source>
</evidence>
<keyword evidence="5" id="KW-1133">Transmembrane helix</keyword>
<dbReference type="SUPFAM" id="SSF52058">
    <property type="entry name" value="L domain-like"/>
    <property type="match status" value="1"/>
</dbReference>
<keyword evidence="2 6" id="KW-0732">Signal</keyword>
<evidence type="ECO:0000256" key="2">
    <source>
        <dbReference type="ARBA" id="ARBA00022729"/>
    </source>
</evidence>
<organism evidence="8 9">
    <name type="scientific">Larinioides sclopetarius</name>
    <dbReference type="NCBI Taxonomy" id="280406"/>
    <lineage>
        <taxon>Eukaryota</taxon>
        <taxon>Metazoa</taxon>
        <taxon>Ecdysozoa</taxon>
        <taxon>Arthropoda</taxon>
        <taxon>Chelicerata</taxon>
        <taxon>Arachnida</taxon>
        <taxon>Araneae</taxon>
        <taxon>Araneomorphae</taxon>
        <taxon>Entelegynae</taxon>
        <taxon>Araneoidea</taxon>
        <taxon>Araneidae</taxon>
        <taxon>Larinioides</taxon>
    </lineage>
</organism>
<keyword evidence="5" id="KW-0812">Transmembrane</keyword>
<dbReference type="PANTHER" id="PTHR24366:SF96">
    <property type="entry name" value="LEUCINE RICH REPEAT CONTAINING 53"/>
    <property type="match status" value="1"/>
</dbReference>
<feature type="chain" id="PRO_5043830610" description="LRRCT domain-containing protein" evidence="6">
    <location>
        <begin position="20"/>
        <end position="642"/>
    </location>
</feature>
<dbReference type="EMBL" id="CAXIEN010000095">
    <property type="protein sequence ID" value="CAL1276604.1"/>
    <property type="molecule type" value="Genomic_DNA"/>
</dbReference>
<keyword evidence="9" id="KW-1185">Reference proteome</keyword>
<dbReference type="Gene3D" id="3.80.10.10">
    <property type="entry name" value="Ribonuclease Inhibitor"/>
    <property type="match status" value="1"/>
</dbReference>
<dbReference type="InterPro" id="IPR001611">
    <property type="entry name" value="Leu-rich_rpt"/>
</dbReference>
<feature type="signal peptide" evidence="6">
    <location>
        <begin position="1"/>
        <end position="19"/>
    </location>
</feature>
<dbReference type="PROSITE" id="PS51450">
    <property type="entry name" value="LRR"/>
    <property type="match status" value="2"/>
</dbReference>
<dbReference type="Proteomes" id="UP001497382">
    <property type="component" value="Unassembled WGS sequence"/>
</dbReference>
<evidence type="ECO:0000313" key="9">
    <source>
        <dbReference type="Proteomes" id="UP001497382"/>
    </source>
</evidence>
<dbReference type="Pfam" id="PF00560">
    <property type="entry name" value="LRR_1"/>
    <property type="match status" value="1"/>
</dbReference>
<feature type="domain" description="LRRCT" evidence="7">
    <location>
        <begin position="256"/>
        <end position="302"/>
    </location>
</feature>
<keyword evidence="4" id="KW-1015">Disulfide bond</keyword>
<keyword evidence="5" id="KW-0472">Membrane</keyword>
<gene>
    <name evidence="8" type="ORF">LARSCL_LOCUS8758</name>
</gene>
<evidence type="ECO:0000256" key="6">
    <source>
        <dbReference type="SAM" id="SignalP"/>
    </source>
</evidence>
<evidence type="ECO:0000256" key="5">
    <source>
        <dbReference type="SAM" id="Phobius"/>
    </source>
</evidence>
<dbReference type="InterPro" id="IPR000483">
    <property type="entry name" value="Cys-rich_flank_reg_C"/>
</dbReference>
<accession>A0AAV2A1A2</accession>
<evidence type="ECO:0000256" key="4">
    <source>
        <dbReference type="ARBA" id="ARBA00023157"/>
    </source>
</evidence>
<dbReference type="InterPro" id="IPR013783">
    <property type="entry name" value="Ig-like_fold"/>
</dbReference>
<keyword evidence="3" id="KW-0677">Repeat</keyword>
<dbReference type="PANTHER" id="PTHR24366">
    <property type="entry name" value="IG(IMMUNOGLOBULIN) AND LRR(LEUCINE RICH REPEAT) DOMAINS"/>
    <property type="match status" value="1"/>
</dbReference>
<dbReference type="SMART" id="SM00369">
    <property type="entry name" value="LRR_TYP"/>
    <property type="match status" value="4"/>
</dbReference>
<name>A0AAV2A1A2_9ARAC</name>
<sequence>MTLLGALLLLWALLPIGAPECVFLRDDQTIRCRNSTLPELTESLHVLTAVVRNRPRALEAEWCNGTEADGHLPLLPFDGSAVEVIRLRRCGLRTAEEKAFETVALSLKELDLSHNQLEFVPEALRLLVVVEHLDLSHNLIAHMQPSGPLSALKRLKELELGHNRIGYTEDEDSLPIEGFNAGLHFLGLRANGLQAIPKQLQAMEELLALDLSENSIEQMGQLPRNLRSLDLHANRLTGVPFDALSDSIQSLDITENPLHCDCALRWMHEWANENEIRIAPCQTPPQLKGRTVDEVSWTTECPDHNATFRYMARGHGDTSDVIYLSNTETSITVAWRTRDTRSGRWTVVYRREEDSPYQMTLAPEGRQTAADLTTQILQGLQPGTGYVICLAQVSQARYTVEVGKCANAMTQNRPIAWTELETVGSSAAAVSVSWILRSSGLTDDVSYRHEWTVRLRRVGSESFTDVPVYDITTGSETDGQRYEYALGDLAPRTRYEVCLVDVEHRALEGNPLPPPSNSSSCATVQTSGHHVLQGAEIAAVTFACILCIIVCAITIIMCHQKKLLRCQRRTKSVSKTPPPVEPETPPFRSKERDCFAGSWNALSRSYVEFDAVPRPQFSSFRTLGYRDALTTVTIYSSGYSEC</sequence>
<dbReference type="CDD" id="cd00063">
    <property type="entry name" value="FN3"/>
    <property type="match status" value="1"/>
</dbReference>
<evidence type="ECO:0000256" key="1">
    <source>
        <dbReference type="ARBA" id="ARBA00022614"/>
    </source>
</evidence>
<dbReference type="SUPFAM" id="SSF49265">
    <property type="entry name" value="Fibronectin type III"/>
    <property type="match status" value="1"/>
</dbReference>
<dbReference type="InterPro" id="IPR003961">
    <property type="entry name" value="FN3_dom"/>
</dbReference>
<evidence type="ECO:0000259" key="7">
    <source>
        <dbReference type="SMART" id="SM00082"/>
    </source>
</evidence>
<dbReference type="InterPro" id="IPR003591">
    <property type="entry name" value="Leu-rich_rpt_typical-subtyp"/>
</dbReference>
<dbReference type="SMART" id="SM00082">
    <property type="entry name" value="LRRCT"/>
    <property type="match status" value="1"/>
</dbReference>
<dbReference type="InterPro" id="IPR032675">
    <property type="entry name" value="LRR_dom_sf"/>
</dbReference>
<reference evidence="8 9" key="1">
    <citation type="submission" date="2024-04" db="EMBL/GenBank/DDBJ databases">
        <authorList>
            <person name="Rising A."/>
            <person name="Reimegard J."/>
            <person name="Sonavane S."/>
            <person name="Akerstrom W."/>
            <person name="Nylinder S."/>
            <person name="Hedman E."/>
            <person name="Kallberg Y."/>
        </authorList>
    </citation>
    <scope>NUCLEOTIDE SEQUENCE [LARGE SCALE GENOMIC DNA]</scope>
</reference>
<evidence type="ECO:0000256" key="3">
    <source>
        <dbReference type="ARBA" id="ARBA00022737"/>
    </source>
</evidence>
<feature type="transmembrane region" description="Helical" evidence="5">
    <location>
        <begin position="537"/>
        <end position="559"/>
    </location>
</feature>
<proteinExistence type="predicted"/>
<dbReference type="Gene3D" id="2.60.40.10">
    <property type="entry name" value="Immunoglobulins"/>
    <property type="match status" value="1"/>
</dbReference>
<keyword evidence="1" id="KW-0433">Leucine-rich repeat</keyword>
<protein>
    <recommendedName>
        <fullName evidence="7">LRRCT domain-containing protein</fullName>
    </recommendedName>
</protein>
<dbReference type="Pfam" id="PF13855">
    <property type="entry name" value="LRR_8"/>
    <property type="match status" value="1"/>
</dbReference>